<dbReference type="PANTHER" id="PTHR44329:SF214">
    <property type="entry name" value="PROTEIN KINASE DOMAIN-CONTAINING PROTEIN"/>
    <property type="match status" value="1"/>
</dbReference>
<dbReference type="Pfam" id="PF07714">
    <property type="entry name" value="PK_Tyr_Ser-Thr"/>
    <property type="match status" value="1"/>
</dbReference>
<feature type="domain" description="Protein kinase" evidence="1">
    <location>
        <begin position="1"/>
        <end position="64"/>
    </location>
</feature>
<dbReference type="AlphaFoldDB" id="D8U5M0"/>
<dbReference type="PROSITE" id="PS50011">
    <property type="entry name" value="PROTEIN_KINASE_DOM"/>
    <property type="match status" value="1"/>
</dbReference>
<evidence type="ECO:0000313" key="3">
    <source>
        <dbReference type="Proteomes" id="UP000001058"/>
    </source>
</evidence>
<dbReference type="InterPro" id="IPR000719">
    <property type="entry name" value="Prot_kinase_dom"/>
</dbReference>
<dbReference type="InterPro" id="IPR001245">
    <property type="entry name" value="Ser-Thr/Tyr_kinase_cat_dom"/>
</dbReference>
<dbReference type="STRING" id="3068.D8U5M0"/>
<dbReference type="PANTHER" id="PTHR44329">
    <property type="entry name" value="SERINE/THREONINE-PROTEIN KINASE TNNI3K-RELATED"/>
    <property type="match status" value="1"/>
</dbReference>
<dbReference type="RefSeq" id="XP_002953912.1">
    <property type="nucleotide sequence ID" value="XM_002953866.1"/>
</dbReference>
<dbReference type="InterPro" id="IPR051681">
    <property type="entry name" value="Ser/Thr_Kinases-Pseudokinases"/>
</dbReference>
<dbReference type="InterPro" id="IPR011009">
    <property type="entry name" value="Kinase-like_dom_sf"/>
</dbReference>
<dbReference type="SUPFAM" id="SSF56112">
    <property type="entry name" value="Protein kinase-like (PK-like)"/>
    <property type="match status" value="1"/>
</dbReference>
<feature type="non-terminal residue" evidence="2">
    <location>
        <position position="1"/>
    </location>
</feature>
<keyword evidence="3" id="KW-1185">Reference proteome</keyword>
<feature type="non-terminal residue" evidence="2">
    <location>
        <position position="64"/>
    </location>
</feature>
<dbReference type="InParanoid" id="D8U5M0"/>
<dbReference type="GO" id="GO:0005524">
    <property type="term" value="F:ATP binding"/>
    <property type="evidence" value="ECO:0007669"/>
    <property type="project" value="InterPro"/>
</dbReference>
<dbReference type="GeneID" id="9617004"/>
<evidence type="ECO:0000313" key="2">
    <source>
        <dbReference type="EMBL" id="EFJ44941.1"/>
    </source>
</evidence>
<dbReference type="OrthoDB" id="4062651at2759"/>
<dbReference type="EMBL" id="GL378360">
    <property type="protein sequence ID" value="EFJ44941.1"/>
    <property type="molecule type" value="Genomic_DNA"/>
</dbReference>
<reference evidence="2 3" key="1">
    <citation type="journal article" date="2010" name="Science">
        <title>Genomic analysis of organismal complexity in the multicellular green alga Volvox carteri.</title>
        <authorList>
            <person name="Prochnik S.E."/>
            <person name="Umen J."/>
            <person name="Nedelcu A.M."/>
            <person name="Hallmann A."/>
            <person name="Miller S.M."/>
            <person name="Nishii I."/>
            <person name="Ferris P."/>
            <person name="Kuo A."/>
            <person name="Mitros T."/>
            <person name="Fritz-Laylin L.K."/>
            <person name="Hellsten U."/>
            <person name="Chapman J."/>
            <person name="Simakov O."/>
            <person name="Rensing S.A."/>
            <person name="Terry A."/>
            <person name="Pangilinan J."/>
            <person name="Kapitonov V."/>
            <person name="Jurka J."/>
            <person name="Salamov A."/>
            <person name="Shapiro H."/>
            <person name="Schmutz J."/>
            <person name="Grimwood J."/>
            <person name="Lindquist E."/>
            <person name="Lucas S."/>
            <person name="Grigoriev I.V."/>
            <person name="Schmitt R."/>
            <person name="Kirk D."/>
            <person name="Rokhsar D.S."/>
        </authorList>
    </citation>
    <scope>NUCLEOTIDE SEQUENCE [LARGE SCALE GENOMIC DNA]</scope>
    <source>
        <strain evidence="3">f. Nagariensis / Eve</strain>
    </source>
</reference>
<proteinExistence type="predicted"/>
<organism evidence="3">
    <name type="scientific">Volvox carteri f. nagariensis</name>
    <dbReference type="NCBI Taxonomy" id="3068"/>
    <lineage>
        <taxon>Eukaryota</taxon>
        <taxon>Viridiplantae</taxon>
        <taxon>Chlorophyta</taxon>
        <taxon>core chlorophytes</taxon>
        <taxon>Chlorophyceae</taxon>
        <taxon>CS clade</taxon>
        <taxon>Chlamydomonadales</taxon>
        <taxon>Volvocaceae</taxon>
        <taxon>Volvox</taxon>
    </lineage>
</organism>
<dbReference type="Proteomes" id="UP000001058">
    <property type="component" value="Unassembled WGS sequence"/>
</dbReference>
<dbReference type="GO" id="GO:0004674">
    <property type="term" value="F:protein serine/threonine kinase activity"/>
    <property type="evidence" value="ECO:0007669"/>
    <property type="project" value="TreeGrafter"/>
</dbReference>
<accession>D8U5M0</accession>
<sequence>DVYSFGVLLWQMCTGERPYAGLQAGQVLLGVKTGNLKLEWPAWVSKSLVKVGQACLRFEPKARP</sequence>
<dbReference type="KEGG" id="vcn:VOLCADRAFT_38577"/>
<protein>
    <recommendedName>
        <fullName evidence="1">Protein kinase domain-containing protein</fullName>
    </recommendedName>
</protein>
<evidence type="ECO:0000259" key="1">
    <source>
        <dbReference type="PROSITE" id="PS50011"/>
    </source>
</evidence>
<dbReference type="Gene3D" id="1.10.510.10">
    <property type="entry name" value="Transferase(Phosphotransferase) domain 1"/>
    <property type="match status" value="1"/>
</dbReference>
<name>D8U5M0_VOLCA</name>
<gene>
    <name evidence="2" type="ORF">VOLCADRAFT_38577</name>
</gene>